<reference evidence="2 3" key="1">
    <citation type="submission" date="2015-11" db="EMBL/GenBank/DDBJ databases">
        <title>Draft Genome Sequence of the Strain BR 10423 (Rhizobium sp.) isolated from nodules of Mimosa pudica.</title>
        <authorList>
            <person name="Barauna A.C."/>
            <person name="Zilli J.E."/>
            <person name="Simoes-Araujo J.L."/>
            <person name="Reis V.M."/>
            <person name="James E.K."/>
            <person name="Reis F.B.Jr."/>
            <person name="Rouws L.F."/>
            <person name="Passos S.R."/>
            <person name="Gois S.R."/>
        </authorList>
    </citation>
    <scope>NUCLEOTIDE SEQUENCE [LARGE SCALE GENOMIC DNA]</scope>
    <source>
        <strain evidence="2 3">BR10423</strain>
    </source>
</reference>
<comment type="caution">
    <text evidence="2">The sequence shown here is derived from an EMBL/GenBank/DDBJ whole genome shotgun (WGS) entry which is preliminary data.</text>
</comment>
<evidence type="ECO:0000256" key="1">
    <source>
        <dbReference type="SAM" id="SignalP"/>
    </source>
</evidence>
<feature type="signal peptide" evidence="1">
    <location>
        <begin position="1"/>
        <end position="25"/>
    </location>
</feature>
<accession>A0A109K244</accession>
<name>A0A109K244_9HYPH</name>
<evidence type="ECO:0000313" key="2">
    <source>
        <dbReference type="EMBL" id="KWV59411.1"/>
    </source>
</evidence>
<evidence type="ECO:0008006" key="4">
    <source>
        <dbReference type="Google" id="ProtNLM"/>
    </source>
</evidence>
<feature type="chain" id="PRO_5007137408" description="DUF945 domain-containing protein" evidence="1">
    <location>
        <begin position="26"/>
        <end position="395"/>
    </location>
</feature>
<dbReference type="RefSeq" id="WP_062368595.1">
    <property type="nucleotide sequence ID" value="NZ_LNCD01000012.1"/>
</dbReference>
<evidence type="ECO:0000313" key="3">
    <source>
        <dbReference type="Proteomes" id="UP000068164"/>
    </source>
</evidence>
<keyword evidence="3" id="KW-1185">Reference proteome</keyword>
<gene>
    <name evidence="2" type="ORF">AS026_28945</name>
</gene>
<proteinExistence type="predicted"/>
<dbReference type="Proteomes" id="UP000068164">
    <property type="component" value="Unassembled WGS sequence"/>
</dbReference>
<organism evidence="2 3">
    <name type="scientific">Rhizobium altiplani</name>
    <dbReference type="NCBI Taxonomy" id="1864509"/>
    <lineage>
        <taxon>Bacteria</taxon>
        <taxon>Pseudomonadati</taxon>
        <taxon>Pseudomonadota</taxon>
        <taxon>Alphaproteobacteria</taxon>
        <taxon>Hyphomicrobiales</taxon>
        <taxon>Rhizobiaceae</taxon>
        <taxon>Rhizobium/Agrobacterium group</taxon>
        <taxon>Rhizobium</taxon>
    </lineage>
</organism>
<sequence>MTFYRTTRLMLSSVAFLSLAGSAFALDGQDLLKKINAAYSQQGGTIVADGVDVNGTTVTLKKASFKSNSGEAVSIGDITMTGVEADEDGSYYVEEASFPNVSATSEGSTFTASDLTLSGISIPADPKGEGLDAMLLYENAHSGPVKVIQNGEELFSLAESDLNLTLREDESGFDFDGAFKGLKADLSKASDAQSKEAIEKLALQHIQGDITMKGAWDLTPGTIDVSEFAFDFNNVGKLNLAFKISGYTMPFVKSLQEAAKQAEANQNKEEAQQALGLSMLGLMQQLSFESAQIRFDDASITKRALDYAGGQQNISGQQMADSLKAMTPIMLAQLNIPELQNAISAAVNTFLDNPKSLTLAAAPAKPVPFPMIMGAAMGAPNTLPQVLGVKVSAND</sequence>
<dbReference type="OrthoDB" id="7824623at2"/>
<protein>
    <recommendedName>
        <fullName evidence="4">DUF945 domain-containing protein</fullName>
    </recommendedName>
</protein>
<dbReference type="EMBL" id="LNCD01000012">
    <property type="protein sequence ID" value="KWV59411.1"/>
    <property type="molecule type" value="Genomic_DNA"/>
</dbReference>
<keyword evidence="1" id="KW-0732">Signal</keyword>
<dbReference type="AlphaFoldDB" id="A0A109K244"/>